<dbReference type="Proteomes" id="UP000663842">
    <property type="component" value="Unassembled WGS sequence"/>
</dbReference>
<dbReference type="InterPro" id="IPR050113">
    <property type="entry name" value="Ub_conjugating_enzyme"/>
</dbReference>
<feature type="region of interest" description="Disordered" evidence="1">
    <location>
        <begin position="127"/>
        <end position="177"/>
    </location>
</feature>
<name>A0A819E159_9BILA</name>
<evidence type="ECO:0000256" key="1">
    <source>
        <dbReference type="SAM" id="MobiDB-lite"/>
    </source>
</evidence>
<dbReference type="SMART" id="SM00212">
    <property type="entry name" value="UBCc"/>
    <property type="match status" value="1"/>
</dbReference>
<sequence>MRSLQALKEELRVLEQYFPKRTNAPFSIISSSVDDITSIYRDPINQRSISICCKIIEVPNKCLWYTESDNNDDVQEQLTSIFDELNSNTSNETRSVTLQLEFVIERLNTFFNTSNLLLPSHLITTTENRVEPEDSGVDQEEEDDDDEDETGQQQHHHEQDQCSLDDDDNNKAQQTGQLTKDIDGISLENWQLLETLKYKRINESAQKNHEKIYTNKSNNQPIRKDVASSLSSSSTSSSSSSSSSSVQATDRLMKELRDIFRSQSYKNGDYIIELVDESLYEWNVKLYHVDKDSKLYGDLEQMKLSEKNLDKLDHILLSLIFNDTYPFAPPFVRVIRPIITGGHVYSGAICMELLTRQGWSSAYSVESLLFQIVATLCKAGARIDLSSLNESFSLQRAQQAFRHISSVHEKSGWYTAPKADG</sequence>
<feature type="domain" description="UBC core" evidence="2">
    <location>
        <begin position="247"/>
        <end position="414"/>
    </location>
</feature>
<dbReference type="EMBL" id="CAJOBF010000605">
    <property type="protein sequence ID" value="CAF3842737.1"/>
    <property type="molecule type" value="Genomic_DNA"/>
</dbReference>
<evidence type="ECO:0000313" key="3">
    <source>
        <dbReference type="EMBL" id="CAF2027723.1"/>
    </source>
</evidence>
<dbReference type="CDD" id="cd23802">
    <property type="entry name" value="UBCc_UBE2Q"/>
    <property type="match status" value="1"/>
</dbReference>
<reference evidence="4" key="1">
    <citation type="submission" date="2021-02" db="EMBL/GenBank/DDBJ databases">
        <authorList>
            <person name="Nowell W R."/>
        </authorList>
    </citation>
    <scope>NUCLEOTIDE SEQUENCE</scope>
</reference>
<comment type="caution">
    <text evidence="4">The sequence shown here is derived from an EMBL/GenBank/DDBJ whole genome shotgun (WGS) entry which is preliminary data.</text>
</comment>
<gene>
    <name evidence="4" type="ORF">UXM345_LOCUS7331</name>
    <name evidence="3" type="ORF">XDN619_LOCUS4717</name>
</gene>
<accession>A0A819E159</accession>
<proteinExistence type="predicted"/>
<dbReference type="InterPro" id="IPR016135">
    <property type="entry name" value="UBQ-conjugating_enzyme/RWD"/>
</dbReference>
<dbReference type="AlphaFoldDB" id="A0A819E159"/>
<evidence type="ECO:0000313" key="4">
    <source>
        <dbReference type="EMBL" id="CAF3842737.1"/>
    </source>
</evidence>
<dbReference type="PROSITE" id="PS50127">
    <property type="entry name" value="UBC_2"/>
    <property type="match status" value="1"/>
</dbReference>
<evidence type="ECO:0000259" key="2">
    <source>
        <dbReference type="PROSITE" id="PS50127"/>
    </source>
</evidence>
<feature type="compositionally biased region" description="Acidic residues" evidence="1">
    <location>
        <begin position="133"/>
        <end position="150"/>
    </location>
</feature>
<dbReference type="Proteomes" id="UP000663887">
    <property type="component" value="Unassembled WGS sequence"/>
</dbReference>
<feature type="region of interest" description="Disordered" evidence="1">
    <location>
        <begin position="209"/>
        <end position="247"/>
    </location>
</feature>
<dbReference type="SUPFAM" id="SSF54495">
    <property type="entry name" value="UBC-like"/>
    <property type="match status" value="1"/>
</dbReference>
<evidence type="ECO:0000313" key="5">
    <source>
        <dbReference type="Proteomes" id="UP000663842"/>
    </source>
</evidence>
<dbReference type="Gene3D" id="3.10.110.10">
    <property type="entry name" value="Ubiquitin Conjugating Enzyme"/>
    <property type="match status" value="1"/>
</dbReference>
<dbReference type="EMBL" id="CAJNRG010001126">
    <property type="protein sequence ID" value="CAF2027723.1"/>
    <property type="molecule type" value="Genomic_DNA"/>
</dbReference>
<dbReference type="InterPro" id="IPR000608">
    <property type="entry name" value="UBC"/>
</dbReference>
<organism evidence="4 5">
    <name type="scientific">Rotaria magnacalcarata</name>
    <dbReference type="NCBI Taxonomy" id="392030"/>
    <lineage>
        <taxon>Eukaryota</taxon>
        <taxon>Metazoa</taxon>
        <taxon>Spiralia</taxon>
        <taxon>Gnathifera</taxon>
        <taxon>Rotifera</taxon>
        <taxon>Eurotatoria</taxon>
        <taxon>Bdelloidea</taxon>
        <taxon>Philodinida</taxon>
        <taxon>Philodinidae</taxon>
        <taxon>Rotaria</taxon>
    </lineage>
</organism>
<dbReference type="Pfam" id="PF00179">
    <property type="entry name" value="UQ_con"/>
    <property type="match status" value="1"/>
</dbReference>
<protein>
    <recommendedName>
        <fullName evidence="2">UBC core domain-containing protein</fullName>
    </recommendedName>
</protein>
<feature type="compositionally biased region" description="Low complexity" evidence="1">
    <location>
        <begin position="228"/>
        <end position="245"/>
    </location>
</feature>
<dbReference type="PANTHER" id="PTHR24067">
    <property type="entry name" value="UBIQUITIN-CONJUGATING ENZYME E2"/>
    <property type="match status" value="1"/>
</dbReference>